<sequence>VAADAKTGIPADYLRLYQAAGRQYGIPWNLLAAIGKTESDHGRDPSTGVRSGTNSAGAAGPMQIGVRGAAGNNWGGTPRHPATQHTGGVGTDGNADGWADVHDPADAIPGAARYLLAHGAPGNLTRAVFAYNHDTGYVHRVMTPSRPLRDRHHHTRHSHRDG</sequence>
<dbReference type="CDD" id="cd13399">
    <property type="entry name" value="Slt35-like"/>
    <property type="match status" value="1"/>
</dbReference>
<reference evidence="2" key="1">
    <citation type="journal article" date="2013" name="Environ. Microbiol.">
        <title>Seasonally variable intestinal metagenomes of the red palm weevil (Rhynchophorus ferrugineus).</title>
        <authorList>
            <person name="Jia S."/>
            <person name="Zhang X."/>
            <person name="Zhang G."/>
            <person name="Yin A."/>
            <person name="Zhang S."/>
            <person name="Li F."/>
            <person name="Wang L."/>
            <person name="Zhao D."/>
            <person name="Yun Q."/>
            <person name="Tala"/>
            <person name="Wang J."/>
            <person name="Sun G."/>
            <person name="Baabdullah M."/>
            <person name="Yu X."/>
            <person name="Hu S."/>
            <person name="Al-Mssallem I.S."/>
            <person name="Yu J."/>
        </authorList>
    </citation>
    <scope>NUCLEOTIDE SEQUENCE</scope>
</reference>
<feature type="region of interest" description="Disordered" evidence="1">
    <location>
        <begin position="37"/>
        <end position="60"/>
    </location>
</feature>
<dbReference type="Gene3D" id="1.10.530.10">
    <property type="match status" value="1"/>
</dbReference>
<name>A0A060CLT4_9ACTN</name>
<feature type="region of interest" description="Disordered" evidence="1">
    <location>
        <begin position="143"/>
        <end position="162"/>
    </location>
</feature>
<feature type="non-terminal residue" evidence="2">
    <location>
        <position position="1"/>
    </location>
</feature>
<accession>A0A060CLT4</accession>
<dbReference type="EMBL" id="KF126702">
    <property type="protein sequence ID" value="AIA94050.1"/>
    <property type="molecule type" value="Genomic_DNA"/>
</dbReference>
<proteinExistence type="predicted"/>
<dbReference type="InterPro" id="IPR023346">
    <property type="entry name" value="Lysozyme-like_dom_sf"/>
</dbReference>
<dbReference type="AlphaFoldDB" id="A0A060CLT4"/>
<dbReference type="SUPFAM" id="SSF53955">
    <property type="entry name" value="Lysozyme-like"/>
    <property type="match status" value="1"/>
</dbReference>
<protein>
    <submittedName>
        <fullName evidence="2">CAZy families GH23 protein</fullName>
    </submittedName>
</protein>
<feature type="non-terminal residue" evidence="2">
    <location>
        <position position="162"/>
    </location>
</feature>
<organism evidence="2">
    <name type="scientific">uncultured Thermobispora sp</name>
    <dbReference type="NCBI Taxonomy" id="697524"/>
    <lineage>
        <taxon>Bacteria</taxon>
        <taxon>Bacillati</taxon>
        <taxon>Actinomycetota</taxon>
        <taxon>Actinomycetes</taxon>
        <taxon>Streptosporangiales</taxon>
        <taxon>Streptosporangiaceae</taxon>
        <taxon>Thermobispora</taxon>
        <taxon>environmental samples</taxon>
    </lineage>
</organism>
<evidence type="ECO:0000313" key="2">
    <source>
        <dbReference type="EMBL" id="AIA94050.1"/>
    </source>
</evidence>
<feature type="compositionally biased region" description="Basic residues" evidence="1">
    <location>
        <begin position="149"/>
        <end position="162"/>
    </location>
</feature>
<evidence type="ECO:0000256" key="1">
    <source>
        <dbReference type="SAM" id="MobiDB-lite"/>
    </source>
</evidence>